<feature type="transmembrane region" description="Helical" evidence="6">
    <location>
        <begin position="722"/>
        <end position="743"/>
    </location>
</feature>
<keyword evidence="4 6" id="KW-0472">Membrane</keyword>
<dbReference type="AlphaFoldDB" id="A0A2P8AJ22"/>
<name>A0A2P8AJ22_9PEZI</name>
<feature type="compositionally biased region" description="Polar residues" evidence="5">
    <location>
        <begin position="104"/>
        <end position="114"/>
    </location>
</feature>
<feature type="compositionally biased region" description="Basic residues" evidence="5">
    <location>
        <begin position="392"/>
        <end position="407"/>
    </location>
</feature>
<dbReference type="NCBIfam" id="TIGR01197">
    <property type="entry name" value="nramp"/>
    <property type="match status" value="1"/>
</dbReference>
<dbReference type="InterPro" id="IPR001046">
    <property type="entry name" value="NRAMP_fam"/>
</dbReference>
<dbReference type="Proteomes" id="UP000243723">
    <property type="component" value="Unassembled WGS sequence"/>
</dbReference>
<feature type="transmembrane region" description="Helical" evidence="6">
    <location>
        <begin position="151"/>
        <end position="168"/>
    </location>
</feature>
<feature type="transmembrane region" description="Helical" evidence="6">
    <location>
        <begin position="551"/>
        <end position="573"/>
    </location>
</feature>
<feature type="region of interest" description="Disordered" evidence="5">
    <location>
        <begin position="669"/>
        <end position="693"/>
    </location>
</feature>
<gene>
    <name evidence="7" type="ORF">B9Z65_606</name>
</gene>
<dbReference type="GO" id="GO:0030026">
    <property type="term" value="P:intracellular manganese ion homeostasis"/>
    <property type="evidence" value="ECO:0007669"/>
    <property type="project" value="TreeGrafter"/>
</dbReference>
<feature type="transmembrane region" description="Helical" evidence="6">
    <location>
        <begin position="294"/>
        <end position="315"/>
    </location>
</feature>
<feature type="transmembrane region" description="Helical" evidence="6">
    <location>
        <begin position="258"/>
        <end position="282"/>
    </location>
</feature>
<feature type="compositionally biased region" description="Basic and acidic residues" evidence="5">
    <location>
        <begin position="1"/>
        <end position="11"/>
    </location>
</feature>
<evidence type="ECO:0000313" key="7">
    <source>
        <dbReference type="EMBL" id="PSK60456.1"/>
    </source>
</evidence>
<dbReference type="PANTHER" id="PTHR11706:SF101">
    <property type="entry name" value="MANGANESE TRANSPORTER SMF1"/>
    <property type="match status" value="1"/>
</dbReference>
<evidence type="ECO:0000256" key="6">
    <source>
        <dbReference type="SAM" id="Phobius"/>
    </source>
</evidence>
<dbReference type="PRINTS" id="PR00447">
    <property type="entry name" value="NATRESASSCMP"/>
</dbReference>
<proteinExistence type="predicted"/>
<evidence type="ECO:0000256" key="5">
    <source>
        <dbReference type="SAM" id="MobiDB-lite"/>
    </source>
</evidence>
<feature type="region of interest" description="Disordered" evidence="5">
    <location>
        <begin position="379"/>
        <end position="417"/>
    </location>
</feature>
<dbReference type="GO" id="GO:0034755">
    <property type="term" value="P:iron ion transmembrane transport"/>
    <property type="evidence" value="ECO:0007669"/>
    <property type="project" value="TreeGrafter"/>
</dbReference>
<feature type="transmembrane region" description="Helical" evidence="6">
    <location>
        <begin position="227"/>
        <end position="246"/>
    </location>
</feature>
<feature type="compositionally biased region" description="Polar residues" evidence="5">
    <location>
        <begin position="13"/>
        <end position="23"/>
    </location>
</feature>
<feature type="region of interest" description="Disordered" evidence="5">
    <location>
        <begin position="101"/>
        <end position="142"/>
    </location>
</feature>
<comment type="caution">
    <text evidence="7">The sequence shown here is derived from an EMBL/GenBank/DDBJ whole genome shotgun (WGS) entry which is preliminary data.</text>
</comment>
<feature type="region of interest" description="Disordered" evidence="5">
    <location>
        <begin position="1"/>
        <end position="83"/>
    </location>
</feature>
<evidence type="ECO:0000313" key="8">
    <source>
        <dbReference type="Proteomes" id="UP000243723"/>
    </source>
</evidence>
<feature type="transmembrane region" description="Helical" evidence="6">
    <location>
        <begin position="188"/>
        <end position="207"/>
    </location>
</feature>
<keyword evidence="8" id="KW-1185">Reference proteome</keyword>
<feature type="transmembrane region" description="Helical" evidence="6">
    <location>
        <begin position="455"/>
        <end position="479"/>
    </location>
</feature>
<feature type="transmembrane region" description="Helical" evidence="6">
    <location>
        <begin position="339"/>
        <end position="359"/>
    </location>
</feature>
<dbReference type="Pfam" id="PF01566">
    <property type="entry name" value="Nramp"/>
    <property type="match status" value="2"/>
</dbReference>
<evidence type="ECO:0000256" key="4">
    <source>
        <dbReference type="ARBA" id="ARBA00023136"/>
    </source>
</evidence>
<dbReference type="GO" id="GO:0015086">
    <property type="term" value="F:cadmium ion transmembrane transporter activity"/>
    <property type="evidence" value="ECO:0007669"/>
    <property type="project" value="TreeGrafter"/>
</dbReference>
<feature type="transmembrane region" description="Helical" evidence="6">
    <location>
        <begin position="579"/>
        <end position="598"/>
    </location>
</feature>
<sequence length="750" mass="80954">MDDSARNDDGARQPSTIGESISESPFPDMASDMAPDMVVKRTRSRTASMGARNSFPAWNKRSSISSNKITRSRQKSDASSMTRGLAVTNHLSIFAGLDEDETSEPQQFHTNGSKSPPVDPLMSAQHGESSKPPQEQSKRNTPLRKRITRAFIKYTRFIGPGALVSVAYMDPGNYATDLAAGATYQFKLLYIILISTIFAIFLQSLSVKLGSVTGLNLAQMIKLHTPWWLNIILYLFAEVAIIATDVSEVIGTAIALNLLFRLPLVAGCAISILDVLLILFLYRPGGSIRGLRAFEFFVLFIVLGVVVCFCMQLSMLKHTALAEVLQGYLPSKTLFEQQAIYQACGIIGATVMPHSLYLGSGTCLPRMLHYDKRQNKVRASTALDPTTTGNSHRSHRSKSSSRSKSKSKSNPSTTASTISTFSLPPILAPLRPLPTHYAPSLSAIRYCLRTSITELSISLATLALFVNSAILIVAGASLYSPSLPSDSAGASASLFHVHDLLSKHIAPSAGTLFALSLLLSGTSAGIVCTISGQMVSEAQLKWRVAPWVRRLVTRSISIAPSVVIAGAVGQQGLSRALEASQVVLCFCLPMVIAPLVWFTARAEFCGVKVGPNGERVLEGEREGEEVAKGEGEKKDVVRVEVREVQDRPVGLGVLGESIELEVDGGIRAEQRGKGKDEGEGAGSASAQVKSHGMEGAIAPWTDDERSEVKTVQFRNHWGTTGFAILIWIIIVCMNMTTVVFLAMGKGKHDD</sequence>
<organism evidence="7 8">
    <name type="scientific">Elsinoe australis</name>
    <dbReference type="NCBI Taxonomy" id="40998"/>
    <lineage>
        <taxon>Eukaryota</taxon>
        <taxon>Fungi</taxon>
        <taxon>Dikarya</taxon>
        <taxon>Ascomycota</taxon>
        <taxon>Pezizomycotina</taxon>
        <taxon>Dothideomycetes</taxon>
        <taxon>Dothideomycetidae</taxon>
        <taxon>Myriangiales</taxon>
        <taxon>Elsinoaceae</taxon>
        <taxon>Elsinoe</taxon>
    </lineage>
</organism>
<comment type="subcellular location">
    <subcellularLocation>
        <location evidence="1">Membrane</location>
        <topology evidence="1">Multi-pass membrane protein</topology>
    </subcellularLocation>
</comment>
<feature type="compositionally biased region" description="Polar residues" evidence="5">
    <location>
        <begin position="60"/>
        <end position="69"/>
    </location>
</feature>
<evidence type="ECO:0000256" key="2">
    <source>
        <dbReference type="ARBA" id="ARBA00022692"/>
    </source>
</evidence>
<evidence type="ECO:0000256" key="1">
    <source>
        <dbReference type="ARBA" id="ARBA00004141"/>
    </source>
</evidence>
<feature type="compositionally biased region" description="Basic and acidic residues" evidence="5">
    <location>
        <begin position="669"/>
        <end position="678"/>
    </location>
</feature>
<reference evidence="7 8" key="1">
    <citation type="submission" date="2017-05" db="EMBL/GenBank/DDBJ databases">
        <title>Draft genome sequence of Elsinoe australis.</title>
        <authorList>
            <person name="Cheng Q."/>
        </authorList>
    </citation>
    <scope>NUCLEOTIDE SEQUENCE [LARGE SCALE GENOMIC DNA]</scope>
    <source>
        <strain evidence="7 8">NL1</strain>
    </source>
</reference>
<dbReference type="STRING" id="40998.A0A2P8AJ22"/>
<protein>
    <submittedName>
        <fullName evidence="7">Manganese transporter SMF2</fullName>
    </submittedName>
</protein>
<dbReference type="OrthoDB" id="409173at2759"/>
<dbReference type="EMBL" id="NHZQ01000003">
    <property type="protein sequence ID" value="PSK60456.1"/>
    <property type="molecule type" value="Genomic_DNA"/>
</dbReference>
<feature type="transmembrane region" description="Helical" evidence="6">
    <location>
        <begin position="509"/>
        <end position="530"/>
    </location>
</feature>
<evidence type="ECO:0000256" key="3">
    <source>
        <dbReference type="ARBA" id="ARBA00022989"/>
    </source>
</evidence>
<keyword evidence="2 6" id="KW-0812">Transmembrane</keyword>
<accession>A0A2P8AJ22</accession>
<dbReference type="NCBIfam" id="NF037982">
    <property type="entry name" value="Nramp_1"/>
    <property type="match status" value="1"/>
</dbReference>
<keyword evidence="3 6" id="KW-1133">Transmembrane helix</keyword>
<dbReference type="PANTHER" id="PTHR11706">
    <property type="entry name" value="SOLUTE CARRIER PROTEIN FAMILY 11 MEMBER"/>
    <property type="match status" value="1"/>
</dbReference>
<dbReference type="GO" id="GO:0005384">
    <property type="term" value="F:manganese ion transmembrane transporter activity"/>
    <property type="evidence" value="ECO:0007669"/>
    <property type="project" value="TreeGrafter"/>
</dbReference>
<dbReference type="GO" id="GO:0005886">
    <property type="term" value="C:plasma membrane"/>
    <property type="evidence" value="ECO:0007669"/>
    <property type="project" value="TreeGrafter"/>
</dbReference>